<feature type="domain" description="SAP" evidence="2">
    <location>
        <begin position="848"/>
        <end position="882"/>
    </location>
</feature>
<feature type="compositionally biased region" description="Basic and acidic residues" evidence="1">
    <location>
        <begin position="472"/>
        <end position="482"/>
    </location>
</feature>
<feature type="region of interest" description="Disordered" evidence="1">
    <location>
        <begin position="297"/>
        <end position="344"/>
    </location>
</feature>
<feature type="domain" description="SAP" evidence="2">
    <location>
        <begin position="344"/>
        <end position="378"/>
    </location>
</feature>
<feature type="domain" description="SAP" evidence="2">
    <location>
        <begin position="512"/>
        <end position="546"/>
    </location>
</feature>
<dbReference type="Gene3D" id="1.10.720.30">
    <property type="entry name" value="SAP domain"/>
    <property type="match status" value="6"/>
</dbReference>
<dbReference type="Pfam" id="PF09159">
    <property type="entry name" value="Ydc2-catalyt"/>
    <property type="match status" value="1"/>
</dbReference>
<feature type="domain" description="SAP" evidence="2">
    <location>
        <begin position="764"/>
        <end position="798"/>
    </location>
</feature>
<dbReference type="PANTHER" id="PTHR28072:SF1">
    <property type="entry name" value="CRUCIFORM CUTTING ENDONUCLEASE 1, MITOCHONDRIAL-RELATED"/>
    <property type="match status" value="1"/>
</dbReference>
<feature type="compositionally biased region" description="Polar residues" evidence="1">
    <location>
        <begin position="402"/>
        <end position="427"/>
    </location>
</feature>
<feature type="compositionally biased region" description="Polar residues" evidence="1">
    <location>
        <begin position="1410"/>
        <end position="1422"/>
    </location>
</feature>
<dbReference type="PANTHER" id="PTHR28072">
    <property type="entry name" value="CRUCIFORM CUTTING ENDONUCLEASE 1, MITOCHONDRIAL-RELATED"/>
    <property type="match status" value="1"/>
</dbReference>
<dbReference type="Pfam" id="PF02037">
    <property type="entry name" value="SAP"/>
    <property type="match status" value="10"/>
</dbReference>
<feature type="compositionally biased region" description="Basic and acidic residues" evidence="1">
    <location>
        <begin position="304"/>
        <end position="314"/>
    </location>
</feature>
<feature type="compositionally biased region" description="Low complexity" evidence="1">
    <location>
        <begin position="237"/>
        <end position="254"/>
    </location>
</feature>
<feature type="compositionally biased region" description="Polar residues" evidence="1">
    <location>
        <begin position="822"/>
        <end position="847"/>
    </location>
</feature>
<feature type="region of interest" description="Disordered" evidence="1">
    <location>
        <begin position="632"/>
        <end position="685"/>
    </location>
</feature>
<dbReference type="SUPFAM" id="SSF53098">
    <property type="entry name" value="Ribonuclease H-like"/>
    <property type="match status" value="1"/>
</dbReference>
<accession>A0ABQ8F8K6</accession>
<feature type="compositionally biased region" description="Polar residues" evidence="1">
    <location>
        <begin position="713"/>
        <end position="723"/>
    </location>
</feature>
<feature type="compositionally biased region" description="Polar residues" evidence="1">
    <location>
        <begin position="378"/>
        <end position="387"/>
    </location>
</feature>
<dbReference type="SUPFAM" id="SSF68906">
    <property type="entry name" value="SAP domain"/>
    <property type="match status" value="2"/>
</dbReference>
<feature type="compositionally biased region" description="Basic and acidic residues" evidence="1">
    <location>
        <begin position="556"/>
        <end position="566"/>
    </location>
</feature>
<gene>
    <name evidence="3" type="ORF">BASA50_007990</name>
</gene>
<dbReference type="InterPro" id="IPR003034">
    <property type="entry name" value="SAP_dom"/>
</dbReference>
<feature type="compositionally biased region" description="Polar residues" evidence="1">
    <location>
        <begin position="572"/>
        <end position="595"/>
    </location>
</feature>
<feature type="compositionally biased region" description="Basic and acidic residues" evidence="1">
    <location>
        <begin position="388"/>
        <end position="398"/>
    </location>
</feature>
<feature type="compositionally biased region" description="Polar residues" evidence="1">
    <location>
        <begin position="459"/>
        <end position="471"/>
    </location>
</feature>
<feature type="domain" description="SAP" evidence="2">
    <location>
        <begin position="1196"/>
        <end position="1230"/>
    </location>
</feature>
<feature type="domain" description="SAP" evidence="2">
    <location>
        <begin position="1104"/>
        <end position="1138"/>
    </location>
</feature>
<reference evidence="3 4" key="1">
    <citation type="submission" date="2021-02" db="EMBL/GenBank/DDBJ databases">
        <title>Variation within the Batrachochytrium salamandrivorans European outbreak.</title>
        <authorList>
            <person name="Kelly M."/>
            <person name="Pasmans F."/>
            <person name="Shea T.P."/>
            <person name="Munoz J.F."/>
            <person name="Carranza S."/>
            <person name="Cuomo C.A."/>
            <person name="Martel A."/>
        </authorList>
    </citation>
    <scope>NUCLEOTIDE SEQUENCE [LARGE SCALE GENOMIC DNA]</scope>
    <source>
        <strain evidence="3 4">AMFP18/2</strain>
    </source>
</reference>
<name>A0ABQ8F8K6_9FUNG</name>
<feature type="domain" description="SAP" evidence="2">
    <location>
        <begin position="167"/>
        <end position="201"/>
    </location>
</feature>
<dbReference type="InterPro" id="IPR012337">
    <property type="entry name" value="RNaseH-like_sf"/>
</dbReference>
<feature type="region of interest" description="Disordered" evidence="1">
    <location>
        <begin position="871"/>
        <end position="951"/>
    </location>
</feature>
<feature type="domain" description="SAP" evidence="2">
    <location>
        <begin position="680"/>
        <end position="714"/>
    </location>
</feature>
<dbReference type="Gene3D" id="3.30.420.10">
    <property type="entry name" value="Ribonuclease H-like superfamily/Ribonuclease H"/>
    <property type="match status" value="1"/>
</dbReference>
<protein>
    <recommendedName>
        <fullName evidence="2">SAP domain-containing protein</fullName>
    </recommendedName>
</protein>
<feature type="compositionally biased region" description="Basic and acidic residues" evidence="1">
    <location>
        <begin position="808"/>
        <end position="818"/>
    </location>
</feature>
<evidence type="ECO:0000313" key="4">
    <source>
        <dbReference type="Proteomes" id="UP001648503"/>
    </source>
</evidence>
<feature type="compositionally biased region" description="Polar residues" evidence="1">
    <location>
        <begin position="333"/>
        <end position="343"/>
    </location>
</feature>
<feature type="compositionally biased region" description="Basic and acidic residues" evidence="1">
    <location>
        <begin position="724"/>
        <end position="734"/>
    </location>
</feature>
<feature type="compositionally biased region" description="Polar residues" evidence="1">
    <location>
        <begin position="753"/>
        <end position="763"/>
    </location>
</feature>
<feature type="region of interest" description="Disordered" evidence="1">
    <location>
        <begin position="378"/>
        <end position="431"/>
    </location>
</feature>
<evidence type="ECO:0000313" key="3">
    <source>
        <dbReference type="EMBL" id="KAH6592541.1"/>
    </source>
</evidence>
<dbReference type="Proteomes" id="UP001648503">
    <property type="component" value="Unassembled WGS sequence"/>
</dbReference>
<feature type="domain" description="SAP" evidence="2">
    <location>
        <begin position="428"/>
        <end position="462"/>
    </location>
</feature>
<feature type="region of interest" description="Disordered" evidence="1">
    <location>
        <begin position="790"/>
        <end position="847"/>
    </location>
</feature>
<comment type="caution">
    <text evidence="3">The sequence shown here is derived from an EMBL/GenBank/DDBJ whole genome shotgun (WGS) entry which is preliminary data.</text>
</comment>
<feature type="region of interest" description="Disordered" evidence="1">
    <location>
        <begin position="1399"/>
        <end position="1422"/>
    </location>
</feature>
<dbReference type="SMART" id="SM00513">
    <property type="entry name" value="SAP"/>
    <property type="match status" value="12"/>
</dbReference>
<feature type="domain" description="SAP" evidence="2">
    <location>
        <begin position="596"/>
        <end position="630"/>
    </location>
</feature>
<feature type="region of interest" description="Disordered" evidence="1">
    <location>
        <begin position="549"/>
        <end position="599"/>
    </location>
</feature>
<dbReference type="EMBL" id="JAFCIX010000378">
    <property type="protein sequence ID" value="KAH6592541.1"/>
    <property type="molecule type" value="Genomic_DNA"/>
</dbReference>
<feature type="compositionally biased region" description="Polar residues" evidence="1">
    <location>
        <begin position="879"/>
        <end position="891"/>
    </location>
</feature>
<dbReference type="SMART" id="SM00959">
    <property type="entry name" value="Rho_N"/>
    <property type="match status" value="11"/>
</dbReference>
<feature type="compositionally biased region" description="Basic and acidic residues" evidence="1">
    <location>
        <begin position="892"/>
        <end position="902"/>
    </location>
</feature>
<feature type="region of interest" description="Disordered" evidence="1">
    <location>
        <begin position="459"/>
        <end position="505"/>
    </location>
</feature>
<feature type="compositionally biased region" description="Basic and acidic residues" evidence="1">
    <location>
        <begin position="923"/>
        <end position="939"/>
    </location>
</feature>
<dbReference type="InterPro" id="IPR011112">
    <property type="entry name" value="Rho-like_N"/>
</dbReference>
<dbReference type="InterPro" id="IPR036361">
    <property type="entry name" value="SAP_dom_sf"/>
</dbReference>
<feature type="region of interest" description="Disordered" evidence="1">
    <location>
        <begin position="706"/>
        <end position="764"/>
    </location>
</feature>
<proteinExistence type="predicted"/>
<dbReference type="InterPro" id="IPR015242">
    <property type="entry name" value="Ydc2_cat"/>
</dbReference>
<organism evidence="3 4">
    <name type="scientific">Batrachochytrium salamandrivorans</name>
    <dbReference type="NCBI Taxonomy" id="1357716"/>
    <lineage>
        <taxon>Eukaryota</taxon>
        <taxon>Fungi</taxon>
        <taxon>Fungi incertae sedis</taxon>
        <taxon>Chytridiomycota</taxon>
        <taxon>Chytridiomycota incertae sedis</taxon>
        <taxon>Chytridiomycetes</taxon>
        <taxon>Rhizophydiales</taxon>
        <taxon>Rhizophydiales incertae sedis</taxon>
        <taxon>Batrachochytrium</taxon>
    </lineage>
</organism>
<dbReference type="InterPro" id="IPR036397">
    <property type="entry name" value="RNaseH_sf"/>
</dbReference>
<feature type="compositionally biased region" description="Basic and acidic residues" evidence="1">
    <location>
        <begin position="640"/>
        <end position="650"/>
    </location>
</feature>
<sequence>MLPAIVTHGSHRHGLLPQPVRHLCWLSFIHATNSSSSTFIKSAIKSNAAEHICPRAHALHTYGSVSSLDAPSFLRSAGLGQSSALASIRPFCTTTTTQLAAKLKYFPEFSTTSSGRVHPSQSIYNEIGSPNFRSQGQVKKLGAAIVAQPNITLFDPAAIDLLSLEKLESTSASELKNICRSYGLLVSGTKQNLVTRIMDFRQIQKSADNMITHDYSNESSKAKTSPEKKKTAGSVETTTVASSPKKPSKTTVKIPSNSELEGYSYDDLRKLCKELHISATGTKKELISRITEYQPNQGFTNESSKVKTSSEKKKAVGSVDTTTVASSPKKPSETTVKIPSNSELEGDSYDDLRKLCSSLHIPATGTKKELISRITEYQPNQGFTNESSKAKTSPEKKKTVGSVETTTVASSPKKQSETTTKIPSNSELEGDSYEDLRKLCSSLHISAKGTKKELISRITEYQPNQGSTNEPSKVKTSPEKKKAVGSVDTTTVASSPKKPSEMTVKIPSNSELEGYLCEDLRKLCSSLHISAKGTKKELISRITEYQPNQGFTNESSKVKTSSEKKKTVGSVDTTTVASSPKKQSETTTKIPSNSELEGDSYEDLRKLCSSLHISAKGTKKELISRITEYQPNQGFTNESSKAKTSPEKKKAVGSVETTTVASSPKKQSKTTVKIPSNSELEGDSYEDLRKLCSSLHISAKGTKKELISRITEHQPNQGSTNESSKVKTSPEKKKAVGSVDTTTVASSPKKPSETTTKIPSNSELEGDLCEDLRKLCKELHISAKGTKKELISRITEHQPNQGFTNESSKAKTSPEKKKTVGSVETTTVASSPKKQSETTTKIPSNSELEGYLCEDLRKLCKELHISAKGTKKELISRITEYQPNQGSTNESSKAKTSPEKKSNTTSAKKMPTIIKNASSQSHKVAEKKKAENKNADKISKTGSTQKPIKSRKIVKPLEVDPFENSAVTTVPKKHSSSSGFTENPFHDPFSDELMLDDPDYPGAFFDNHSIDIDCSLSSSTGAELKSICAELGIKGKTSKEDMIKAIKECRANTISHSSAPSSEKSLILGNKTIDIDVTDQIPSCRTAKTTILAKENSDNDFRQLSEYTVPELSQMCKERGIRISGTKKVLMSRIEEYDAASDVEKQILQSLNLALRKSLTPEAILASAKLDASVVAALASKQERTDIAVIQDLSELDDLKFAQLKQLCLSFGITPSGSKLDIVERLYALKENAKSLTPITSVLGVDVGTSNLGFAHVTLQRRIPADSSSVSDENAVRHQSTEMMPEFIPTISDWGLLNPDLPVTYIPRAYTETITQLIDRYLFKKDLQAVLIERQSWRPIGARMSIPHAILRTNAFEAIMIGIMAERGRTQGLLVDSISSRAVSEHFMLPSIQDAIQQKEAKDRRVGASRGTSKSKINTEDSQNAQDIVARIEQFTKVATKKSPHIVKKMASVAVVKSLLNQGHVACSPELRTMFDLSPKKDDMCDSLLNALAYLEWSIAAQKFANLP</sequence>
<dbReference type="InterPro" id="IPR039197">
    <property type="entry name" value="Mrs1/Cce1"/>
</dbReference>
<dbReference type="PROSITE" id="PS50800">
    <property type="entry name" value="SAP"/>
    <property type="match status" value="11"/>
</dbReference>
<feature type="domain" description="SAP" evidence="2">
    <location>
        <begin position="260"/>
        <end position="294"/>
    </location>
</feature>
<feature type="compositionally biased region" description="Polar residues" evidence="1">
    <location>
        <begin position="655"/>
        <end position="679"/>
    </location>
</feature>
<feature type="compositionally biased region" description="Basic and acidic residues" evidence="1">
    <location>
        <begin position="220"/>
        <end position="230"/>
    </location>
</feature>
<feature type="compositionally biased region" description="Polar residues" evidence="1">
    <location>
        <begin position="797"/>
        <end position="807"/>
    </location>
</feature>
<feature type="region of interest" description="Disordered" evidence="1">
    <location>
        <begin position="211"/>
        <end position="254"/>
    </location>
</feature>
<evidence type="ECO:0000256" key="1">
    <source>
        <dbReference type="SAM" id="MobiDB-lite"/>
    </source>
</evidence>
<evidence type="ECO:0000259" key="2">
    <source>
        <dbReference type="PROSITE" id="PS50800"/>
    </source>
</evidence>
<keyword evidence="4" id="KW-1185">Reference proteome</keyword>